<gene>
    <name evidence="2" type="ORF">PACLA_8A088888</name>
</gene>
<sequence>MENRHDEIEDDIFDHHMHEIDVRETPRWEMSEEEPDEEEEQARILNCDGLPKQQVKQNTNKKPAEIIQNGPTWDDVSEQDSVK</sequence>
<evidence type="ECO:0000313" key="3">
    <source>
        <dbReference type="Proteomes" id="UP001152795"/>
    </source>
</evidence>
<keyword evidence="3" id="KW-1185">Reference proteome</keyword>
<protein>
    <submittedName>
        <fullName evidence="2">Uncharacterized protein</fullName>
    </submittedName>
</protein>
<feature type="compositionally biased region" description="Acidic residues" evidence="1">
    <location>
        <begin position="31"/>
        <end position="40"/>
    </location>
</feature>
<dbReference type="EMBL" id="CACRXK020006021">
    <property type="protein sequence ID" value="CAB4008103.1"/>
    <property type="molecule type" value="Genomic_DNA"/>
</dbReference>
<accession>A0A7D9EEC6</accession>
<name>A0A7D9EEC6_PARCT</name>
<feature type="region of interest" description="Disordered" evidence="1">
    <location>
        <begin position="1"/>
        <end position="83"/>
    </location>
</feature>
<evidence type="ECO:0000256" key="1">
    <source>
        <dbReference type="SAM" id="MobiDB-lite"/>
    </source>
</evidence>
<feature type="non-terminal residue" evidence="2">
    <location>
        <position position="1"/>
    </location>
</feature>
<proteinExistence type="predicted"/>
<feature type="compositionally biased region" description="Basic and acidic residues" evidence="1">
    <location>
        <begin position="1"/>
        <end position="30"/>
    </location>
</feature>
<dbReference type="Proteomes" id="UP001152795">
    <property type="component" value="Unassembled WGS sequence"/>
</dbReference>
<reference evidence="2" key="1">
    <citation type="submission" date="2020-04" db="EMBL/GenBank/DDBJ databases">
        <authorList>
            <person name="Alioto T."/>
            <person name="Alioto T."/>
            <person name="Gomez Garrido J."/>
        </authorList>
    </citation>
    <scope>NUCLEOTIDE SEQUENCE</scope>
    <source>
        <strain evidence="2">A484AB</strain>
    </source>
</reference>
<organism evidence="2 3">
    <name type="scientific">Paramuricea clavata</name>
    <name type="common">Red gorgonian</name>
    <name type="synonym">Violescent sea-whip</name>
    <dbReference type="NCBI Taxonomy" id="317549"/>
    <lineage>
        <taxon>Eukaryota</taxon>
        <taxon>Metazoa</taxon>
        <taxon>Cnidaria</taxon>
        <taxon>Anthozoa</taxon>
        <taxon>Octocorallia</taxon>
        <taxon>Malacalcyonacea</taxon>
        <taxon>Plexauridae</taxon>
        <taxon>Paramuricea</taxon>
    </lineage>
</organism>
<dbReference type="AlphaFoldDB" id="A0A7D9EEC6"/>
<evidence type="ECO:0000313" key="2">
    <source>
        <dbReference type="EMBL" id="CAB4008103.1"/>
    </source>
</evidence>
<comment type="caution">
    <text evidence="2">The sequence shown here is derived from an EMBL/GenBank/DDBJ whole genome shotgun (WGS) entry which is preliminary data.</text>
</comment>